<dbReference type="Proteomes" id="UP000594892">
    <property type="component" value="Plasmid unnamed1"/>
</dbReference>
<dbReference type="EMBL" id="CP065602">
    <property type="protein sequence ID" value="QPQ94710.1"/>
    <property type="molecule type" value="Genomic_DNA"/>
</dbReference>
<dbReference type="Proteomes" id="UP001056386">
    <property type="component" value="Plasmid unnamed1"/>
</dbReference>
<keyword evidence="4" id="KW-1185">Reference proteome</keyword>
<dbReference type="AlphaFoldDB" id="A0AAP9YAI1"/>
<dbReference type="EMBL" id="CP099584">
    <property type="protein sequence ID" value="USS44162.1"/>
    <property type="molecule type" value="Genomic_DNA"/>
</dbReference>
<dbReference type="Gene3D" id="3.90.1720.10">
    <property type="entry name" value="endopeptidase domain like (from Nostoc punctiforme)"/>
    <property type="match status" value="1"/>
</dbReference>
<protein>
    <submittedName>
        <fullName evidence="1">Lipo-like protein</fullName>
    </submittedName>
</protein>
<evidence type="ECO:0000313" key="2">
    <source>
        <dbReference type="EMBL" id="USS44162.1"/>
    </source>
</evidence>
<reference evidence="1 3" key="1">
    <citation type="submission" date="2020-12" db="EMBL/GenBank/DDBJ databases">
        <title>FDA dAtabase for Regulatory Grade micrObial Sequences (FDA-ARGOS): Supporting development and validation of Infectious Disease Dx tests.</title>
        <authorList>
            <person name="Minogue T."/>
            <person name="Wolcott M."/>
            <person name="Wasieloski L."/>
            <person name="Aguilar W."/>
            <person name="Moore D."/>
            <person name="Jaissle J."/>
            <person name="Tallon L."/>
            <person name="Sadzewicz L."/>
            <person name="Zhao X."/>
            <person name="Boylan J."/>
            <person name="Ott S."/>
            <person name="Bowen H."/>
            <person name="Vavikolanu K."/>
            <person name="Mehta A."/>
            <person name="Aluvathingal J."/>
            <person name="Nadendla S."/>
            <person name="Yan Y."/>
            <person name="Sichtig H."/>
        </authorList>
    </citation>
    <scope>NUCLEOTIDE SEQUENCE [LARGE SCALE GENOMIC DNA]</scope>
    <source>
        <strain evidence="1 3">FDAARGOS_949</strain>
        <plasmid evidence="1 3">unnamed1</plasmid>
    </source>
</reference>
<name>A0AAP9YAI1_BURGL</name>
<evidence type="ECO:0000313" key="3">
    <source>
        <dbReference type="Proteomes" id="UP000594892"/>
    </source>
</evidence>
<organism evidence="1 3">
    <name type="scientific">Burkholderia glumae</name>
    <name type="common">Pseudomonas glumae</name>
    <dbReference type="NCBI Taxonomy" id="337"/>
    <lineage>
        <taxon>Bacteria</taxon>
        <taxon>Pseudomonadati</taxon>
        <taxon>Pseudomonadota</taxon>
        <taxon>Betaproteobacteria</taxon>
        <taxon>Burkholderiales</taxon>
        <taxon>Burkholderiaceae</taxon>
        <taxon>Burkholderia</taxon>
    </lineage>
</organism>
<dbReference type="InterPro" id="IPR038765">
    <property type="entry name" value="Papain-like_cys_pep_sf"/>
</dbReference>
<accession>A0AAP9YAI1</accession>
<dbReference type="Pfam" id="PF05708">
    <property type="entry name" value="Peptidase_C92"/>
    <property type="match status" value="1"/>
</dbReference>
<dbReference type="RefSeq" id="WP_012732797.1">
    <property type="nucleotide sequence ID" value="NZ_CP021076.1"/>
</dbReference>
<gene>
    <name evidence="1" type="ORF">I6H06_29305</name>
    <name evidence="2" type="ORF">NFI99_12820</name>
</gene>
<geneLocation type="plasmid" evidence="3 4">
    <name>unnamed1</name>
</geneLocation>
<reference evidence="2" key="2">
    <citation type="submission" date="2022-06" db="EMBL/GenBank/DDBJ databases">
        <title>Draft genome sequence of Burkholderia glumae strain GR20004 isolated from rice panicle showing bacterial panicle blight.</title>
        <authorList>
            <person name="Choi S.Y."/>
            <person name="Lee Y.H."/>
        </authorList>
    </citation>
    <scope>NUCLEOTIDE SEQUENCE</scope>
    <source>
        <strain evidence="2">GR20004</strain>
        <plasmid evidence="2">unnamed1</plasmid>
    </source>
</reference>
<evidence type="ECO:0000313" key="4">
    <source>
        <dbReference type="Proteomes" id="UP001056386"/>
    </source>
</evidence>
<keyword evidence="1" id="KW-0614">Plasmid</keyword>
<proteinExistence type="predicted"/>
<sequence length="275" mass="30500">MDFFCSAIGRRLARYLSAPVKTNGIAPATHPDALLEHLVAGDVLLVEGNSRISGAIRYLTQSTWSHAALYVGDHVSGKTNAFIEADMIDGVRIAEVNQFAGYNTRICRPIGLSERDTGRVCEFAIARVGQQYDLRNIIDLARYLLPAPPVPQKFRRRMLELGSGSPTRAICSTLIALAFQSIGYPILPGMRRESAGIQGCESCFNEILRVRHHSLFVPRDFDLSPFFSIIKPAIEGHFDYTHLFWEDSPEKLIPIVEQGDCGPGPRCRDQAVRDG</sequence>
<evidence type="ECO:0000313" key="1">
    <source>
        <dbReference type="EMBL" id="QPQ94710.1"/>
    </source>
</evidence>
<dbReference type="InterPro" id="IPR024453">
    <property type="entry name" value="Peptidase_C92"/>
</dbReference>
<dbReference type="GeneID" id="45693203"/>
<dbReference type="SUPFAM" id="SSF54001">
    <property type="entry name" value="Cysteine proteinases"/>
    <property type="match status" value="1"/>
</dbReference>